<dbReference type="AlphaFoldDB" id="A0A1G4X9R6"/>
<evidence type="ECO:0000313" key="2">
    <source>
        <dbReference type="Proteomes" id="UP000198981"/>
    </source>
</evidence>
<dbReference type="EMBL" id="FMUH01000001">
    <property type="protein sequence ID" value="SCX37963.1"/>
    <property type="molecule type" value="Genomic_DNA"/>
</dbReference>
<dbReference type="RefSeq" id="WP_092798934.1">
    <property type="nucleotide sequence ID" value="NZ_FMUH01000001.1"/>
</dbReference>
<organism evidence="1 2">
    <name type="scientific">Klenkia marina</name>
    <dbReference type="NCBI Taxonomy" id="1960309"/>
    <lineage>
        <taxon>Bacteria</taxon>
        <taxon>Bacillati</taxon>
        <taxon>Actinomycetota</taxon>
        <taxon>Actinomycetes</taxon>
        <taxon>Geodermatophilales</taxon>
        <taxon>Geodermatophilaceae</taxon>
        <taxon>Klenkia</taxon>
    </lineage>
</organism>
<protein>
    <submittedName>
        <fullName evidence="1">Uncharacterized protein</fullName>
    </submittedName>
</protein>
<keyword evidence="2" id="KW-1185">Reference proteome</keyword>
<gene>
    <name evidence="1" type="ORF">SAMN03159343_0253</name>
</gene>
<accession>A0A1G4X9R6</accession>
<sequence>MPPADEAGQLADYIIGAGKYENSNFWVATVLSVSADNPPNVTIGYRLAELPSAYLSSYTPTVGHRVICAKYDANLPIILGRVVHP</sequence>
<dbReference type="OrthoDB" id="1955141at2"/>
<reference evidence="2" key="1">
    <citation type="submission" date="2016-10" db="EMBL/GenBank/DDBJ databases">
        <authorList>
            <person name="Varghese N."/>
            <person name="Submissions S."/>
        </authorList>
    </citation>
    <scope>NUCLEOTIDE SEQUENCE [LARGE SCALE GENOMIC DNA]</scope>
    <source>
        <strain evidence="2">DSM 45722</strain>
    </source>
</reference>
<dbReference type="STRING" id="1960309.SAMN03159343_0253"/>
<proteinExistence type="predicted"/>
<dbReference type="Proteomes" id="UP000198981">
    <property type="component" value="Unassembled WGS sequence"/>
</dbReference>
<name>A0A1G4X9R6_9ACTN</name>
<evidence type="ECO:0000313" key="1">
    <source>
        <dbReference type="EMBL" id="SCX37963.1"/>
    </source>
</evidence>